<dbReference type="STRING" id="1130080.SAMN04488113_1246"/>
<keyword evidence="2" id="KW-0328">Glycosyltransferase</keyword>
<feature type="domain" description="Phosphoribosyltransferase" evidence="1">
    <location>
        <begin position="5"/>
        <end position="175"/>
    </location>
</feature>
<name>A0A1H6U582_9LACT</name>
<proteinExistence type="predicted"/>
<dbReference type="InterPro" id="IPR000836">
    <property type="entry name" value="PRTase_dom"/>
</dbReference>
<dbReference type="OrthoDB" id="9810066at2"/>
<organism evidence="2 3">
    <name type="scientific">Alkalibacterium gilvum</name>
    <dbReference type="NCBI Taxonomy" id="1130080"/>
    <lineage>
        <taxon>Bacteria</taxon>
        <taxon>Bacillati</taxon>
        <taxon>Bacillota</taxon>
        <taxon>Bacilli</taxon>
        <taxon>Lactobacillales</taxon>
        <taxon>Carnobacteriaceae</taxon>
        <taxon>Alkalibacterium</taxon>
    </lineage>
</organism>
<protein>
    <submittedName>
        <fullName evidence="2">Predicted phosphoribosyltransferase</fullName>
    </submittedName>
</protein>
<dbReference type="Proteomes" id="UP000198564">
    <property type="component" value="Unassembled WGS sequence"/>
</dbReference>
<evidence type="ECO:0000313" key="3">
    <source>
        <dbReference type="Proteomes" id="UP000198564"/>
    </source>
</evidence>
<keyword evidence="3" id="KW-1185">Reference proteome</keyword>
<dbReference type="SUPFAM" id="SSF53271">
    <property type="entry name" value="PRTase-like"/>
    <property type="match status" value="1"/>
</dbReference>
<dbReference type="Gene3D" id="3.40.50.2020">
    <property type="match status" value="1"/>
</dbReference>
<dbReference type="InterPro" id="IPR029057">
    <property type="entry name" value="PRTase-like"/>
</dbReference>
<evidence type="ECO:0000313" key="2">
    <source>
        <dbReference type="EMBL" id="SEI83525.1"/>
    </source>
</evidence>
<accession>A0A1H6U582</accession>
<dbReference type="Gene3D" id="3.30.1310.20">
    <property type="entry name" value="PRTase-like"/>
    <property type="match status" value="1"/>
</dbReference>
<dbReference type="AlphaFoldDB" id="A0A1H6U582"/>
<dbReference type="RefSeq" id="WP_091635145.1">
    <property type="nucleotide sequence ID" value="NZ_FNYW01000024.1"/>
</dbReference>
<sequence>MLFENRIDAGRQLAEEVDVKNPEKSVIVALPRGGVPLGIELAKKRNIPFDVILSKKIGHPSHSEYAVGALSEHGDPILDETTQELLDQEWLDTELKRIRNEIARRQRMYSKEITKKPLKGKTVIIVDDGIATGMTMKAAIEAAKAQEARKIIVAVPVIPKDTYKELESLVDDIAAVLIPETFKGAVGAYYADFKQLEDEEVMEMLHTYENTDA</sequence>
<dbReference type="EMBL" id="FNYW01000024">
    <property type="protein sequence ID" value="SEI83525.1"/>
    <property type="molecule type" value="Genomic_DNA"/>
</dbReference>
<dbReference type="GO" id="GO:0016757">
    <property type="term" value="F:glycosyltransferase activity"/>
    <property type="evidence" value="ECO:0007669"/>
    <property type="project" value="UniProtKB-KW"/>
</dbReference>
<dbReference type="CDD" id="cd06223">
    <property type="entry name" value="PRTases_typeI"/>
    <property type="match status" value="1"/>
</dbReference>
<keyword evidence="2" id="KW-0808">Transferase</keyword>
<dbReference type="Pfam" id="PF00156">
    <property type="entry name" value="Pribosyltran"/>
    <property type="match status" value="1"/>
</dbReference>
<evidence type="ECO:0000259" key="1">
    <source>
        <dbReference type="Pfam" id="PF00156"/>
    </source>
</evidence>
<gene>
    <name evidence="2" type="ORF">SAMN04488113_1246</name>
</gene>
<reference evidence="3" key="1">
    <citation type="submission" date="2016-10" db="EMBL/GenBank/DDBJ databases">
        <authorList>
            <person name="Varghese N."/>
            <person name="Submissions S."/>
        </authorList>
    </citation>
    <scope>NUCLEOTIDE SEQUENCE [LARGE SCALE GENOMIC DNA]</scope>
    <source>
        <strain evidence="3">DSM 25751</strain>
    </source>
</reference>